<name>A0ABZ2Y0X3_9FIRM</name>
<dbReference type="RefSeq" id="WP_341875959.1">
    <property type="nucleotide sequence ID" value="NZ_CP121687.1"/>
</dbReference>
<dbReference type="EMBL" id="CP121687">
    <property type="protein sequence ID" value="WZL68952.1"/>
    <property type="molecule type" value="Genomic_DNA"/>
</dbReference>
<dbReference type="InterPro" id="IPR043129">
    <property type="entry name" value="ATPase_NBD"/>
</dbReference>
<evidence type="ECO:0000313" key="2">
    <source>
        <dbReference type="Proteomes" id="UP001486565"/>
    </source>
</evidence>
<proteinExistence type="predicted"/>
<reference evidence="1 2" key="1">
    <citation type="submission" date="2023-03" db="EMBL/GenBank/DDBJ databases">
        <title>Novel Species.</title>
        <authorList>
            <person name="Ma S."/>
        </authorList>
    </citation>
    <scope>NUCLEOTIDE SEQUENCE [LARGE SCALE GENOMIC DNA]</scope>
    <source>
        <strain evidence="1 2">LIND6LT2</strain>
    </source>
</reference>
<gene>
    <name evidence="1" type="ORF">QBE51_08980</name>
</gene>
<dbReference type="Gene3D" id="3.30.420.40">
    <property type="match status" value="1"/>
</dbReference>
<protein>
    <recommendedName>
        <fullName evidence="3">Actin-like protein N-terminal domain-containing protein</fullName>
    </recommendedName>
</protein>
<evidence type="ECO:0000313" key="1">
    <source>
        <dbReference type="EMBL" id="WZL68952.1"/>
    </source>
</evidence>
<sequence>MDNLRIIAIDHGNKNMKVLGKDENNLCFSSGYVESSSEPIVKENLLVYNNKYYSIGANRFAATFDKSADERFFKLSLAAIAHNLETYSLQCGTVILAVGLPI</sequence>
<keyword evidence="2" id="KW-1185">Reference proteome</keyword>
<dbReference type="SUPFAM" id="SSF53067">
    <property type="entry name" value="Actin-like ATPase domain"/>
    <property type="match status" value="1"/>
</dbReference>
<accession>A0ABZ2Y0X3</accession>
<evidence type="ECO:0008006" key="3">
    <source>
        <dbReference type="Google" id="ProtNLM"/>
    </source>
</evidence>
<dbReference type="Proteomes" id="UP001486565">
    <property type="component" value="Chromosome"/>
</dbReference>
<organism evidence="1 2">
    <name type="scientific">Defluviitalea saccharophila</name>
    <dbReference type="NCBI Taxonomy" id="879970"/>
    <lineage>
        <taxon>Bacteria</taxon>
        <taxon>Bacillati</taxon>
        <taxon>Bacillota</taxon>
        <taxon>Clostridia</taxon>
        <taxon>Lachnospirales</taxon>
        <taxon>Defluviitaleaceae</taxon>
        <taxon>Defluviitalea</taxon>
    </lineage>
</organism>